<evidence type="ECO:0008006" key="6">
    <source>
        <dbReference type="Google" id="ProtNLM"/>
    </source>
</evidence>
<evidence type="ECO:0000256" key="2">
    <source>
        <dbReference type="SAM" id="Phobius"/>
    </source>
</evidence>
<feature type="transmembrane region" description="Helical" evidence="2">
    <location>
        <begin position="134"/>
        <end position="156"/>
    </location>
</feature>
<reference evidence="4 5" key="1">
    <citation type="journal article" date="2022" name="bioRxiv">
        <title>Genomics of Preaxostyla Flagellates Illuminates Evolutionary Transitions and the Path Towards Mitochondrial Loss.</title>
        <authorList>
            <person name="Novak L.V.F."/>
            <person name="Treitli S.C."/>
            <person name="Pyrih J."/>
            <person name="Halakuc P."/>
            <person name="Pipaliya S.V."/>
            <person name="Vacek V."/>
            <person name="Brzon O."/>
            <person name="Soukal P."/>
            <person name="Eme L."/>
            <person name="Dacks J.B."/>
            <person name="Karnkowska A."/>
            <person name="Elias M."/>
            <person name="Hampl V."/>
        </authorList>
    </citation>
    <scope>NUCLEOTIDE SEQUENCE [LARGE SCALE GENOMIC DNA]</scope>
    <source>
        <strain evidence="4">NAU3</strain>
        <tissue evidence="4">Gut</tissue>
    </source>
</reference>
<feature type="compositionally biased region" description="Polar residues" evidence="1">
    <location>
        <begin position="196"/>
        <end position="215"/>
    </location>
</feature>
<proteinExistence type="predicted"/>
<gene>
    <name evidence="4" type="ORF">BLNAU_8211</name>
</gene>
<sequence length="240" mass="26809">MRLFFTSLLISFVTSHLIDDDTLPSPLRSVLFSSTNSNTSYAPPFSQVFIEVCAAKPIQQLVMLSRVVVTLSPTCQNTSVDMKCWMCRNRIVPADGNHIITPSFSVQFEGDDDPVEYSEAEFADLKIEVRGQIAYVQTLLTVAVVLATAAALITLWECRKWTFTKLGYYPAKDVEKKDISQGRSIRRKDDKEEFQRTTSGETQLPPTTSLNTSKSTKGKVIQRETGSSKRSQGRKGPKRG</sequence>
<evidence type="ECO:0000256" key="1">
    <source>
        <dbReference type="SAM" id="MobiDB-lite"/>
    </source>
</evidence>
<feature type="compositionally biased region" description="Basic residues" evidence="1">
    <location>
        <begin position="231"/>
        <end position="240"/>
    </location>
</feature>
<feature type="chain" id="PRO_5045278932" description="Transmembrane protein" evidence="3">
    <location>
        <begin position="16"/>
        <end position="240"/>
    </location>
</feature>
<dbReference type="EMBL" id="JARBJD010000052">
    <property type="protein sequence ID" value="KAK2956758.1"/>
    <property type="molecule type" value="Genomic_DNA"/>
</dbReference>
<keyword evidence="3" id="KW-0732">Signal</keyword>
<keyword evidence="2" id="KW-0812">Transmembrane</keyword>
<evidence type="ECO:0000256" key="3">
    <source>
        <dbReference type="SAM" id="SignalP"/>
    </source>
</evidence>
<keyword evidence="2" id="KW-0472">Membrane</keyword>
<dbReference type="Proteomes" id="UP001281761">
    <property type="component" value="Unassembled WGS sequence"/>
</dbReference>
<evidence type="ECO:0000313" key="5">
    <source>
        <dbReference type="Proteomes" id="UP001281761"/>
    </source>
</evidence>
<keyword evidence="5" id="KW-1185">Reference proteome</keyword>
<protein>
    <recommendedName>
        <fullName evidence="6">Transmembrane protein</fullName>
    </recommendedName>
</protein>
<comment type="caution">
    <text evidence="4">The sequence shown here is derived from an EMBL/GenBank/DDBJ whole genome shotgun (WGS) entry which is preliminary data.</text>
</comment>
<evidence type="ECO:0000313" key="4">
    <source>
        <dbReference type="EMBL" id="KAK2956758.1"/>
    </source>
</evidence>
<keyword evidence="2" id="KW-1133">Transmembrane helix</keyword>
<name>A0ABQ9XZ71_9EUKA</name>
<organism evidence="4 5">
    <name type="scientific">Blattamonas nauphoetae</name>
    <dbReference type="NCBI Taxonomy" id="2049346"/>
    <lineage>
        <taxon>Eukaryota</taxon>
        <taxon>Metamonada</taxon>
        <taxon>Preaxostyla</taxon>
        <taxon>Oxymonadida</taxon>
        <taxon>Blattamonas</taxon>
    </lineage>
</organism>
<feature type="signal peptide" evidence="3">
    <location>
        <begin position="1"/>
        <end position="15"/>
    </location>
</feature>
<feature type="region of interest" description="Disordered" evidence="1">
    <location>
        <begin position="179"/>
        <end position="240"/>
    </location>
</feature>
<accession>A0ABQ9XZ71</accession>